<dbReference type="RefSeq" id="WP_141400776.1">
    <property type="nucleotide sequence ID" value="NZ_OCND01000005.1"/>
</dbReference>
<dbReference type="PROSITE" id="PS51257">
    <property type="entry name" value="PROKAR_LIPOPROTEIN"/>
    <property type="match status" value="1"/>
</dbReference>
<protein>
    <submittedName>
        <fullName evidence="2">Uncharacterized protein</fullName>
    </submittedName>
</protein>
<name>A0A286D7Z1_9GAMM</name>
<dbReference type="OrthoDB" id="9825867at2"/>
<dbReference type="Proteomes" id="UP000219374">
    <property type="component" value="Unassembled WGS sequence"/>
</dbReference>
<dbReference type="EMBL" id="OCND01000005">
    <property type="protein sequence ID" value="SOD54776.1"/>
    <property type="molecule type" value="Genomic_DNA"/>
</dbReference>
<evidence type="ECO:0000256" key="1">
    <source>
        <dbReference type="SAM" id="MobiDB-lite"/>
    </source>
</evidence>
<evidence type="ECO:0000313" key="2">
    <source>
        <dbReference type="EMBL" id="SOD54776.1"/>
    </source>
</evidence>
<reference evidence="2 3" key="1">
    <citation type="submission" date="2017-09" db="EMBL/GenBank/DDBJ databases">
        <authorList>
            <person name="Ehlers B."/>
            <person name="Leendertz F.H."/>
        </authorList>
    </citation>
    <scope>NUCLEOTIDE SEQUENCE [LARGE SCALE GENOMIC DNA]</scope>
    <source>
        <strain evidence="2 3">CGMCC 1.10978</strain>
    </source>
</reference>
<feature type="region of interest" description="Disordered" evidence="1">
    <location>
        <begin position="41"/>
        <end position="95"/>
    </location>
</feature>
<proteinExistence type="predicted"/>
<evidence type="ECO:0000313" key="3">
    <source>
        <dbReference type="Proteomes" id="UP000219374"/>
    </source>
</evidence>
<organism evidence="2 3">
    <name type="scientific">Pseudoxanthomonas wuyuanensis</name>
    <dbReference type="NCBI Taxonomy" id="1073196"/>
    <lineage>
        <taxon>Bacteria</taxon>
        <taxon>Pseudomonadati</taxon>
        <taxon>Pseudomonadota</taxon>
        <taxon>Gammaproteobacteria</taxon>
        <taxon>Lysobacterales</taxon>
        <taxon>Lysobacteraceae</taxon>
        <taxon>Pseudoxanthomonas</taxon>
    </lineage>
</organism>
<dbReference type="AlphaFoldDB" id="A0A286D7Z1"/>
<sequence>MKAKPDRPRLQQVEGANVNRSICIALMLMVLGGCDRLSSATGLAGPSGESVGTAGEKGPDVAATRETTDLQDSSEPLGGAYSDAKPPSPPPDGVQYERDVLEVKRAWDSRNRGRLIGLPSGISDSGYPLWPATCEFYSDSADCRMTNGARMNEMDVVNGVTVIRNIDVIKNPELICGDRLCVNHDGTVLGHVSTEMQEWRNRYCSWTGNGTPECP</sequence>
<keyword evidence="3" id="KW-1185">Reference proteome</keyword>
<gene>
    <name evidence="2" type="ORF">SAMN06296416_10536</name>
</gene>
<accession>A0A286D7Z1</accession>